<dbReference type="InterPro" id="IPR002328">
    <property type="entry name" value="ADH_Zn_CS"/>
</dbReference>
<dbReference type="InterPro" id="IPR020843">
    <property type="entry name" value="ER"/>
</dbReference>
<comment type="cofactor">
    <cofactor evidence="4">
        <name>Zn(2+)</name>
        <dbReference type="ChEBI" id="CHEBI:29105"/>
    </cofactor>
</comment>
<dbReference type="PANTHER" id="PTHR43401:SF2">
    <property type="entry name" value="L-THREONINE 3-DEHYDROGENASE"/>
    <property type="match status" value="1"/>
</dbReference>
<dbReference type="InterPro" id="IPR036291">
    <property type="entry name" value="NAD(P)-bd_dom_sf"/>
</dbReference>
<name>A0A4R1QVB0_9FIRM</name>
<dbReference type="AlphaFoldDB" id="A0A4R1QVB0"/>
<dbReference type="Proteomes" id="UP000295718">
    <property type="component" value="Unassembled WGS sequence"/>
</dbReference>
<comment type="caution">
    <text evidence="6">The sequence shown here is derived from an EMBL/GenBank/DDBJ whole genome shotgun (WGS) entry which is preliminary data.</text>
</comment>
<keyword evidence="1 4" id="KW-0479">Metal-binding</keyword>
<keyword evidence="3" id="KW-0560">Oxidoreductase</keyword>
<gene>
    <name evidence="6" type="ORF">EDD76_10935</name>
</gene>
<dbReference type="SUPFAM" id="SSF51735">
    <property type="entry name" value="NAD(P)-binding Rossmann-fold domains"/>
    <property type="match status" value="1"/>
</dbReference>
<dbReference type="Gene3D" id="3.40.50.720">
    <property type="entry name" value="NAD(P)-binding Rossmann-like Domain"/>
    <property type="match status" value="1"/>
</dbReference>
<feature type="domain" description="Enoyl reductase (ER)" evidence="5">
    <location>
        <begin position="15"/>
        <end position="344"/>
    </location>
</feature>
<dbReference type="GO" id="GO:0008270">
    <property type="term" value="F:zinc ion binding"/>
    <property type="evidence" value="ECO:0007669"/>
    <property type="project" value="InterPro"/>
</dbReference>
<dbReference type="SUPFAM" id="SSF50129">
    <property type="entry name" value="GroES-like"/>
    <property type="match status" value="1"/>
</dbReference>
<evidence type="ECO:0000256" key="4">
    <source>
        <dbReference type="RuleBase" id="RU361277"/>
    </source>
</evidence>
<sequence>MKALVYDKPGRKFSGIREVPYPICGDDDVIIKVMSASICKGVEHDHDRENVGTDLAVYPVTPGHEFSGYIEEIGKNVTKFQKGDRVCADNTEYCGDCYYCRKEESNYCPTFGSLGHNIDGGFAEFVRVKKEKVFPIPDSLSFNAAALGEPVACCLHAVDRCEVKYGDVVAVIGAGPMGLILAQLLNHSNASEVIMIASTQSKLDMAQKMGIQNTILMDRKDYSVHTDKLKEKYPLGVDLIVDATGSVDIIRHSMTLLKKGGRLVQYAVVHSDEQVSLDPRLMFNNELTYTTSFCQSHNFGRAVEALNDGRVKGDLLVTHEYTLDQFYEALDENVNNRDSIKVVIHPNKE</sequence>
<evidence type="ECO:0000256" key="1">
    <source>
        <dbReference type="ARBA" id="ARBA00022723"/>
    </source>
</evidence>
<accession>A0A4R1QVB0</accession>
<dbReference type="Gene3D" id="3.90.180.10">
    <property type="entry name" value="Medium-chain alcohol dehydrogenases, catalytic domain"/>
    <property type="match status" value="1"/>
</dbReference>
<evidence type="ECO:0000313" key="6">
    <source>
        <dbReference type="EMBL" id="TCL57173.1"/>
    </source>
</evidence>
<dbReference type="InterPro" id="IPR013149">
    <property type="entry name" value="ADH-like_C"/>
</dbReference>
<dbReference type="SMART" id="SM00829">
    <property type="entry name" value="PKS_ER"/>
    <property type="match status" value="1"/>
</dbReference>
<evidence type="ECO:0000256" key="2">
    <source>
        <dbReference type="ARBA" id="ARBA00022833"/>
    </source>
</evidence>
<evidence type="ECO:0000256" key="3">
    <source>
        <dbReference type="ARBA" id="ARBA00023002"/>
    </source>
</evidence>
<dbReference type="PANTHER" id="PTHR43401">
    <property type="entry name" value="L-THREONINE 3-DEHYDROGENASE"/>
    <property type="match status" value="1"/>
</dbReference>
<reference evidence="6 7" key="1">
    <citation type="submission" date="2019-03" db="EMBL/GenBank/DDBJ databases">
        <title>Genomic Encyclopedia of Type Strains, Phase IV (KMG-IV): sequencing the most valuable type-strain genomes for metagenomic binning, comparative biology and taxonomic classification.</title>
        <authorList>
            <person name="Goeker M."/>
        </authorList>
    </citation>
    <scope>NUCLEOTIDE SEQUENCE [LARGE SCALE GENOMIC DNA]</scope>
    <source>
        <strain evidence="6 7">DSM 100556</strain>
    </source>
</reference>
<dbReference type="InterPro" id="IPR050129">
    <property type="entry name" value="Zn_alcohol_dh"/>
</dbReference>
<evidence type="ECO:0000313" key="7">
    <source>
        <dbReference type="Proteomes" id="UP000295718"/>
    </source>
</evidence>
<evidence type="ECO:0000259" key="5">
    <source>
        <dbReference type="SMART" id="SM00829"/>
    </source>
</evidence>
<proteinExistence type="inferred from homology"/>
<organism evidence="6 7">
    <name type="scientific">Kineothrix alysoides</name>
    <dbReference type="NCBI Taxonomy" id="1469948"/>
    <lineage>
        <taxon>Bacteria</taxon>
        <taxon>Bacillati</taxon>
        <taxon>Bacillota</taxon>
        <taxon>Clostridia</taxon>
        <taxon>Lachnospirales</taxon>
        <taxon>Lachnospiraceae</taxon>
        <taxon>Kineothrix</taxon>
    </lineage>
</organism>
<dbReference type="Pfam" id="PF00107">
    <property type="entry name" value="ADH_zinc_N"/>
    <property type="match status" value="1"/>
</dbReference>
<dbReference type="RefSeq" id="WP_031391823.1">
    <property type="nucleotide sequence ID" value="NZ_JPNB01000002.1"/>
</dbReference>
<dbReference type="OrthoDB" id="9769198at2"/>
<protein>
    <submittedName>
        <fullName evidence="6">D-arabinitol dehydrogenase (NADP+)</fullName>
    </submittedName>
</protein>
<dbReference type="GO" id="GO:0016491">
    <property type="term" value="F:oxidoreductase activity"/>
    <property type="evidence" value="ECO:0007669"/>
    <property type="project" value="UniProtKB-KW"/>
</dbReference>
<dbReference type="EMBL" id="SLUO01000009">
    <property type="protein sequence ID" value="TCL57173.1"/>
    <property type="molecule type" value="Genomic_DNA"/>
</dbReference>
<dbReference type="InterPro" id="IPR013154">
    <property type="entry name" value="ADH-like_N"/>
</dbReference>
<comment type="similarity">
    <text evidence="4">Belongs to the zinc-containing alcohol dehydrogenase family.</text>
</comment>
<dbReference type="Pfam" id="PF08240">
    <property type="entry name" value="ADH_N"/>
    <property type="match status" value="1"/>
</dbReference>
<dbReference type="PROSITE" id="PS00059">
    <property type="entry name" value="ADH_ZINC"/>
    <property type="match status" value="1"/>
</dbReference>
<keyword evidence="7" id="KW-1185">Reference proteome</keyword>
<dbReference type="InterPro" id="IPR011032">
    <property type="entry name" value="GroES-like_sf"/>
</dbReference>
<dbReference type="STRING" id="1469948.GCA_000732725_03178"/>
<keyword evidence="2 4" id="KW-0862">Zinc</keyword>
<dbReference type="CDD" id="cd08234">
    <property type="entry name" value="threonine_DH_like"/>
    <property type="match status" value="1"/>
</dbReference>